<name>A0A7W6JT35_9SPHN</name>
<evidence type="ECO:0000256" key="1">
    <source>
        <dbReference type="SAM" id="Phobius"/>
    </source>
</evidence>
<dbReference type="GO" id="GO:0009103">
    <property type="term" value="P:lipopolysaccharide biosynthetic process"/>
    <property type="evidence" value="ECO:0007669"/>
    <property type="project" value="TreeGrafter"/>
</dbReference>
<dbReference type="Pfam" id="PF01757">
    <property type="entry name" value="Acyl_transf_3"/>
    <property type="match status" value="1"/>
</dbReference>
<dbReference type="PANTHER" id="PTHR23028:SF53">
    <property type="entry name" value="ACYL_TRANSF_3 DOMAIN-CONTAINING PROTEIN"/>
    <property type="match status" value="1"/>
</dbReference>
<keyword evidence="1" id="KW-0472">Membrane</keyword>
<accession>A0A7W6JT35</accession>
<keyword evidence="1" id="KW-0812">Transmembrane</keyword>
<comment type="caution">
    <text evidence="4">The sequence shown here is derived from an EMBL/GenBank/DDBJ whole genome shotgun (WGS) entry which is preliminary data.</text>
</comment>
<feature type="transmembrane region" description="Helical" evidence="1">
    <location>
        <begin position="147"/>
        <end position="166"/>
    </location>
</feature>
<gene>
    <name evidence="4" type="ORF">GGR46_002544</name>
</gene>
<evidence type="ECO:0000259" key="2">
    <source>
        <dbReference type="Pfam" id="PF01757"/>
    </source>
</evidence>
<protein>
    <submittedName>
        <fullName evidence="4">Peptidoglycan/LPS O-acetylase OafA/YrhL</fullName>
    </submittedName>
</protein>
<feature type="transmembrane region" description="Helical" evidence="1">
    <location>
        <begin position="82"/>
        <end position="101"/>
    </location>
</feature>
<keyword evidence="5" id="KW-1185">Reference proteome</keyword>
<dbReference type="AlphaFoldDB" id="A0A7W6JT35"/>
<dbReference type="GO" id="GO:0016020">
    <property type="term" value="C:membrane"/>
    <property type="evidence" value="ECO:0007669"/>
    <property type="project" value="TreeGrafter"/>
</dbReference>
<dbReference type="GO" id="GO:0016747">
    <property type="term" value="F:acyltransferase activity, transferring groups other than amino-acyl groups"/>
    <property type="evidence" value="ECO:0007669"/>
    <property type="project" value="InterPro"/>
</dbReference>
<dbReference type="RefSeq" id="WP_183998193.1">
    <property type="nucleotide sequence ID" value="NZ_JACIEH010000002.1"/>
</dbReference>
<proteinExistence type="predicted"/>
<dbReference type="EMBL" id="JACIEH010000002">
    <property type="protein sequence ID" value="MBB4098980.1"/>
    <property type="molecule type" value="Genomic_DNA"/>
</dbReference>
<reference evidence="4 5" key="1">
    <citation type="submission" date="2020-08" db="EMBL/GenBank/DDBJ databases">
        <title>Genomic Encyclopedia of Type Strains, Phase IV (KMG-IV): sequencing the most valuable type-strain genomes for metagenomic binning, comparative biology and taxonomic classification.</title>
        <authorList>
            <person name="Goeker M."/>
        </authorList>
    </citation>
    <scope>NUCLEOTIDE SEQUENCE [LARGE SCALE GENOMIC DNA]</scope>
    <source>
        <strain evidence="4 5">DSM 101806</strain>
    </source>
</reference>
<evidence type="ECO:0000313" key="5">
    <source>
        <dbReference type="Proteomes" id="UP000557392"/>
    </source>
</evidence>
<feature type="domain" description="SGNH" evidence="3">
    <location>
        <begin position="429"/>
        <end position="654"/>
    </location>
</feature>
<keyword evidence="1" id="KW-1133">Transmembrane helix</keyword>
<feature type="transmembrane region" description="Helical" evidence="1">
    <location>
        <begin position="39"/>
        <end position="61"/>
    </location>
</feature>
<sequence length="666" mass="72487">MAGERAGQGSGYIPAIDGLRAIAVTSVILFHLWPRTLPGGFTGVDVFFVISGFVVTGSLMGREFASLGQLAGYFYARRLMRIMPALVAMLLVTLLATQLFIPDSWLSNSLPQVGRFAFLGLSNVVLATDTDSYFGPQAAYNPFTHSWSLGVEEQFYLFFPFLLWWHHKLQSGARAVRLVAILSGLSLLLCAVLGLFATKFAFYLIFPRFWELGTGMLLCLTRERWQPWAAGKNWLAPLGALLVAAGFALPEGPLFPFPGALLPVAGTALVIMAILGGTAPRALGSRPMVAVGLLSYSLYLWHWPVFVLFRWTVGLHALKLQLAALVIAVALAIFSYFLVEKPPRASRLLAGWPRGRVVAVALAGVLVAMLGGQLLIAAHNRITLSVTRDRFAWYAEPGRPLPLDLTGCVPIDGEEWVAGGKVALWTPRCARPEGFTLFVPADSHGLAYTPALRRLAAETGASVRLYFKPGCPYLKLIQTHASRPKCAGWYQGVEKDIAARSKPGDVVFLPGLRVTRLANQFENDRDLVGARADTVSDAALAEAQGITQQLAAGGARLVLEAPKPTFPSPTFRCADWFNRTNPACHGLTIGRETMLERRRHVMRAMSALVASEKPTILWDPLPIFCPGQTCEALPGGRPLFFDGDHPSGLGNDLIYADLKRTILGVR</sequence>
<dbReference type="InterPro" id="IPR002656">
    <property type="entry name" value="Acyl_transf_3_dom"/>
</dbReference>
<dbReference type="InterPro" id="IPR043968">
    <property type="entry name" value="SGNH"/>
</dbReference>
<evidence type="ECO:0000259" key="3">
    <source>
        <dbReference type="Pfam" id="PF19040"/>
    </source>
</evidence>
<feature type="transmembrane region" description="Helical" evidence="1">
    <location>
        <begin position="288"/>
        <end position="309"/>
    </location>
</feature>
<feature type="transmembrane region" description="Helical" evidence="1">
    <location>
        <begin position="178"/>
        <end position="196"/>
    </location>
</feature>
<feature type="transmembrane region" description="Helical" evidence="1">
    <location>
        <begin position="12"/>
        <end position="33"/>
    </location>
</feature>
<dbReference type="PANTHER" id="PTHR23028">
    <property type="entry name" value="ACETYLTRANSFERASE"/>
    <property type="match status" value="1"/>
</dbReference>
<feature type="transmembrane region" description="Helical" evidence="1">
    <location>
        <begin position="321"/>
        <end position="339"/>
    </location>
</feature>
<dbReference type="Proteomes" id="UP000557392">
    <property type="component" value="Unassembled WGS sequence"/>
</dbReference>
<feature type="transmembrane region" description="Helical" evidence="1">
    <location>
        <begin position="359"/>
        <end position="378"/>
    </location>
</feature>
<organism evidence="4 5">
    <name type="scientific">Sphingomonas kyeonggiensis</name>
    <dbReference type="NCBI Taxonomy" id="1268553"/>
    <lineage>
        <taxon>Bacteria</taxon>
        <taxon>Pseudomonadati</taxon>
        <taxon>Pseudomonadota</taxon>
        <taxon>Alphaproteobacteria</taxon>
        <taxon>Sphingomonadales</taxon>
        <taxon>Sphingomonadaceae</taxon>
        <taxon>Sphingomonas</taxon>
    </lineage>
</organism>
<dbReference type="Pfam" id="PF19040">
    <property type="entry name" value="SGNH"/>
    <property type="match status" value="1"/>
</dbReference>
<feature type="domain" description="Acyltransferase 3" evidence="2">
    <location>
        <begin position="14"/>
        <end position="334"/>
    </location>
</feature>
<evidence type="ECO:0000313" key="4">
    <source>
        <dbReference type="EMBL" id="MBB4098980.1"/>
    </source>
</evidence>
<dbReference type="InterPro" id="IPR050879">
    <property type="entry name" value="Acyltransferase_3"/>
</dbReference>
<feature type="transmembrane region" description="Helical" evidence="1">
    <location>
        <begin position="255"/>
        <end position="276"/>
    </location>
</feature>